<dbReference type="AlphaFoldDB" id="A0A6C0JM19"/>
<dbReference type="EMBL" id="MN740667">
    <property type="protein sequence ID" value="QHU06805.1"/>
    <property type="molecule type" value="Genomic_DNA"/>
</dbReference>
<evidence type="ECO:0000313" key="2">
    <source>
        <dbReference type="EMBL" id="QHU06805.1"/>
    </source>
</evidence>
<proteinExistence type="predicted"/>
<name>A0A6C0JM19_9ZZZZ</name>
<organism evidence="2">
    <name type="scientific">viral metagenome</name>
    <dbReference type="NCBI Taxonomy" id="1070528"/>
    <lineage>
        <taxon>unclassified sequences</taxon>
        <taxon>metagenomes</taxon>
        <taxon>organismal metagenomes</taxon>
    </lineage>
</organism>
<feature type="region of interest" description="Disordered" evidence="1">
    <location>
        <begin position="89"/>
        <end position="109"/>
    </location>
</feature>
<evidence type="ECO:0000256" key="1">
    <source>
        <dbReference type="SAM" id="MobiDB-lite"/>
    </source>
</evidence>
<sequence length="433" mass="48259">MSISYSGIVGYGSGKCTLPSVESWGTNMNILRDPPKSITTRRIDKVGDTSSMTEMCDESGNRSSEVISMYARGINPFVSVDYGNAGNNGGQRSGFGGTVGNDRSSSGNAMHGGQAYLPYRVNRDGAFRPPIVTPFNLLPLSRMPRTNTEAFSKKGFADFSKKLMCPGGNYREVKESTIKACVRPTATYKMNSQLIEPFEVKYVIKNPVKFDSRAGVTGTRTQDITSQDVREPTKEINTTPVYVEDVYANRSGETVKYVDNSHMNTDRYLQDTLHSSVQSNMSQSIQITPIEDIFDVDIHTKDAMNISYTPLPTGHTKEASIHKDLELQRRVLVSTVATNKHRNIHVRPQHEHQAIQKRNRPIAHATTNHGTIQRQSSTDLNSRDYKLKPTINAGGMTGRGQMPHAQMNSDIRLGETMQHARNRRVMEMQLGRH</sequence>
<feature type="compositionally biased region" description="Gly residues" evidence="1">
    <location>
        <begin position="89"/>
        <end position="99"/>
    </location>
</feature>
<reference evidence="2" key="1">
    <citation type="journal article" date="2020" name="Nature">
        <title>Giant virus diversity and host interactions through global metagenomics.</title>
        <authorList>
            <person name="Schulz F."/>
            <person name="Roux S."/>
            <person name="Paez-Espino D."/>
            <person name="Jungbluth S."/>
            <person name="Walsh D.A."/>
            <person name="Denef V.J."/>
            <person name="McMahon K.D."/>
            <person name="Konstantinidis K.T."/>
            <person name="Eloe-Fadrosh E.A."/>
            <person name="Kyrpides N.C."/>
            <person name="Woyke T."/>
        </authorList>
    </citation>
    <scope>NUCLEOTIDE SEQUENCE</scope>
    <source>
        <strain evidence="2">GVMAG-S-1038524-41</strain>
    </source>
</reference>
<accession>A0A6C0JM19</accession>
<protein>
    <submittedName>
        <fullName evidence="2">Uncharacterized protein</fullName>
    </submittedName>
</protein>